<organism evidence="1 2">
    <name type="scientific">Vermiconidia calcicola</name>
    <dbReference type="NCBI Taxonomy" id="1690605"/>
    <lineage>
        <taxon>Eukaryota</taxon>
        <taxon>Fungi</taxon>
        <taxon>Dikarya</taxon>
        <taxon>Ascomycota</taxon>
        <taxon>Pezizomycotina</taxon>
        <taxon>Dothideomycetes</taxon>
        <taxon>Dothideomycetidae</taxon>
        <taxon>Mycosphaerellales</taxon>
        <taxon>Extremaceae</taxon>
        <taxon>Vermiconidia</taxon>
    </lineage>
</organism>
<protein>
    <submittedName>
        <fullName evidence="1">Uncharacterized protein</fullName>
    </submittedName>
</protein>
<evidence type="ECO:0000313" key="2">
    <source>
        <dbReference type="Proteomes" id="UP001281147"/>
    </source>
</evidence>
<proteinExistence type="predicted"/>
<keyword evidence="2" id="KW-1185">Reference proteome</keyword>
<name>A0ACC3NMW0_9PEZI</name>
<comment type="caution">
    <text evidence="1">The sequence shown here is derived from an EMBL/GenBank/DDBJ whole genome shotgun (WGS) entry which is preliminary data.</text>
</comment>
<dbReference type="EMBL" id="JAUTXU010000026">
    <property type="protein sequence ID" value="KAK3719435.1"/>
    <property type="molecule type" value="Genomic_DNA"/>
</dbReference>
<accession>A0ACC3NMW0</accession>
<reference evidence="1" key="1">
    <citation type="submission" date="2023-07" db="EMBL/GenBank/DDBJ databases">
        <title>Black Yeasts Isolated from many extreme environments.</title>
        <authorList>
            <person name="Coleine C."/>
            <person name="Stajich J.E."/>
            <person name="Selbmann L."/>
        </authorList>
    </citation>
    <scope>NUCLEOTIDE SEQUENCE</scope>
    <source>
        <strain evidence="1">CCFEE 5714</strain>
    </source>
</reference>
<sequence>MPSPLASVLDTNELLEHIIGFLPFYGIVLAQGVSRHWRAVIAGSRRLQRAMHRALNPISPNAIHDNAPFYNTAIAINPQLLWYSSVGRSPRHNRISNWVKPAPLFLQRRLSAELLSENDFESIINANTWLHQTVCQPSCTMAYFAVLKEGEPGDAAIVYNRNGITLADVLAVLRTVSKQGDLVVETDNVCDPGEGFCLCFYDTKQFWSWPMCPRYEVPEDADYADGDESIDESDEPDTEGNEDWEIEDWTSEEYENDNGLMLQRLLARGDHIES</sequence>
<gene>
    <name evidence="1" type="ORF">LTR37_004292</name>
</gene>
<evidence type="ECO:0000313" key="1">
    <source>
        <dbReference type="EMBL" id="KAK3719435.1"/>
    </source>
</evidence>
<dbReference type="Proteomes" id="UP001281147">
    <property type="component" value="Unassembled WGS sequence"/>
</dbReference>